<evidence type="ECO:0000313" key="3">
    <source>
        <dbReference type="Proteomes" id="UP000479293"/>
    </source>
</evidence>
<keyword evidence="1" id="KW-1133">Transmembrane helix</keyword>
<dbReference type="Proteomes" id="UP000479293">
    <property type="component" value="Unassembled WGS sequence"/>
</dbReference>
<proteinExistence type="predicted"/>
<evidence type="ECO:0000313" key="2">
    <source>
        <dbReference type="EMBL" id="MPR36078.1"/>
    </source>
</evidence>
<keyword evidence="3" id="KW-1185">Reference proteome</keyword>
<dbReference type="EMBL" id="WHLY01000002">
    <property type="protein sequence ID" value="MPR36078.1"/>
    <property type="molecule type" value="Genomic_DNA"/>
</dbReference>
<dbReference type="RefSeq" id="WP_152763675.1">
    <property type="nucleotide sequence ID" value="NZ_WHLY01000002.1"/>
</dbReference>
<gene>
    <name evidence="2" type="ORF">GBK04_22690</name>
</gene>
<keyword evidence="1" id="KW-0472">Membrane</keyword>
<feature type="transmembrane region" description="Helical" evidence="1">
    <location>
        <begin position="12"/>
        <end position="35"/>
    </location>
</feature>
<evidence type="ECO:0008006" key="4">
    <source>
        <dbReference type="Google" id="ProtNLM"/>
    </source>
</evidence>
<keyword evidence="1" id="KW-0812">Transmembrane</keyword>
<dbReference type="AlphaFoldDB" id="A0A7C9BF34"/>
<comment type="caution">
    <text evidence="2">The sequence shown here is derived from an EMBL/GenBank/DDBJ whole genome shotgun (WGS) entry which is preliminary data.</text>
</comment>
<evidence type="ECO:0000256" key="1">
    <source>
        <dbReference type="SAM" id="Phobius"/>
    </source>
</evidence>
<name>A0A7C9BF34_9BACT</name>
<protein>
    <recommendedName>
        <fullName evidence="4">Type VI secretion system transmembrane protein TssO</fullName>
    </recommendedName>
</protein>
<accession>A0A7C9BF34</accession>
<sequence length="159" mass="18389">MSAINKAERSRMIGYFALSYLAMMILVALIFYYLFVVIPKIHNRETALTNDRIEEFVQHTDHADSLVIKIQKAPVVESQALIPFYTWTNDLKTVYQQPFYETIVTSYTDLVNEIALSKAKDTTLPTLKTRLVAIQKDNLDLMRRNAELKNQLTMGKVRK</sequence>
<reference evidence="2 3" key="1">
    <citation type="submission" date="2019-10" db="EMBL/GenBank/DDBJ databases">
        <title>Draft Genome Sequence of Cytophagaceae sp. SJW1-29.</title>
        <authorList>
            <person name="Choi A."/>
        </authorList>
    </citation>
    <scope>NUCLEOTIDE SEQUENCE [LARGE SCALE GENOMIC DNA]</scope>
    <source>
        <strain evidence="2 3">SJW1-29</strain>
    </source>
</reference>
<organism evidence="2 3">
    <name type="scientific">Salmonirosea aquatica</name>
    <dbReference type="NCBI Taxonomy" id="2654236"/>
    <lineage>
        <taxon>Bacteria</taxon>
        <taxon>Pseudomonadati</taxon>
        <taxon>Bacteroidota</taxon>
        <taxon>Cytophagia</taxon>
        <taxon>Cytophagales</taxon>
        <taxon>Spirosomataceae</taxon>
        <taxon>Salmonirosea</taxon>
    </lineage>
</organism>